<dbReference type="AlphaFoldDB" id="A0A495IDR0"/>
<organism evidence="2 3">
    <name type="scientific">Frondihabitans australicus</name>
    <dbReference type="NCBI Taxonomy" id="386892"/>
    <lineage>
        <taxon>Bacteria</taxon>
        <taxon>Bacillati</taxon>
        <taxon>Actinomycetota</taxon>
        <taxon>Actinomycetes</taxon>
        <taxon>Micrococcales</taxon>
        <taxon>Microbacteriaceae</taxon>
        <taxon>Frondihabitans</taxon>
    </lineage>
</organism>
<dbReference type="InterPro" id="IPR014748">
    <property type="entry name" value="Enoyl-CoA_hydra_C"/>
</dbReference>
<gene>
    <name evidence="2" type="ORF">C8E83_0876</name>
</gene>
<dbReference type="RefSeq" id="WP_121368608.1">
    <property type="nucleotide sequence ID" value="NZ_RBKS01000001.1"/>
</dbReference>
<accession>A0A495IDR0</accession>
<dbReference type="Gene3D" id="3.90.226.10">
    <property type="entry name" value="2-enoyl-CoA Hydratase, Chain A, domain 1"/>
    <property type="match status" value="1"/>
</dbReference>
<dbReference type="InterPro" id="IPR029045">
    <property type="entry name" value="ClpP/crotonase-like_dom_sf"/>
</dbReference>
<dbReference type="PANTHER" id="PTHR43802">
    <property type="entry name" value="ENOYL-COA HYDRATASE"/>
    <property type="match status" value="1"/>
</dbReference>
<evidence type="ECO:0000256" key="1">
    <source>
        <dbReference type="ARBA" id="ARBA00005254"/>
    </source>
</evidence>
<dbReference type="Gene3D" id="1.10.12.10">
    <property type="entry name" value="Lyase 2-enoyl-coa Hydratase, Chain A, domain 2"/>
    <property type="match status" value="1"/>
</dbReference>
<dbReference type="NCBIfam" id="NF005126">
    <property type="entry name" value="PRK06563.1"/>
    <property type="match status" value="1"/>
</dbReference>
<reference evidence="2 3" key="1">
    <citation type="submission" date="2018-10" db="EMBL/GenBank/DDBJ databases">
        <title>Sequencing the genomes of 1000 actinobacteria strains.</title>
        <authorList>
            <person name="Klenk H.-P."/>
        </authorList>
    </citation>
    <scope>NUCLEOTIDE SEQUENCE [LARGE SCALE GENOMIC DNA]</scope>
    <source>
        <strain evidence="2 3">DSM 17894</strain>
    </source>
</reference>
<dbReference type="CDD" id="cd06558">
    <property type="entry name" value="crotonase-like"/>
    <property type="match status" value="1"/>
</dbReference>
<dbReference type="EMBL" id="RBKS01000001">
    <property type="protein sequence ID" value="RKR73780.1"/>
    <property type="molecule type" value="Genomic_DNA"/>
</dbReference>
<evidence type="ECO:0000313" key="3">
    <source>
        <dbReference type="Proteomes" id="UP000280008"/>
    </source>
</evidence>
<dbReference type="Proteomes" id="UP000280008">
    <property type="component" value="Unassembled WGS sequence"/>
</dbReference>
<dbReference type="PANTHER" id="PTHR43802:SF1">
    <property type="entry name" value="IP11341P-RELATED"/>
    <property type="match status" value="1"/>
</dbReference>
<name>A0A495IDR0_9MICO</name>
<dbReference type="GO" id="GO:0003824">
    <property type="term" value="F:catalytic activity"/>
    <property type="evidence" value="ECO:0007669"/>
    <property type="project" value="UniProtKB-ARBA"/>
</dbReference>
<comment type="similarity">
    <text evidence="1">Belongs to the enoyl-CoA hydratase/isomerase family.</text>
</comment>
<sequence length="274" mass="29962">MTPSKAKKLADLDPDRPRVTVERDGHVLIIGLDREEKRNAADLRMLHELSLAYGLLERDPDLWCGLLHAKGEHFTAGLDLADVAKAVTPDGLDIVPEGGINPWQVDGTQLSKPVVMAVQGTCLTLGVELALVSDIVISAKTSRFGQMEVRRGILPFGGATTRFPARVGWGNAMRWMLTGETFDAKEALRIGLVQEVVFNDQVYNRAYDLAHRIAEQAPLAVQATLANARIAVRAGEAAAENLLQSELVRLMQTEDSRLGMQSFQQRGEATFTGH</sequence>
<dbReference type="Pfam" id="PF00378">
    <property type="entry name" value="ECH_1"/>
    <property type="match status" value="1"/>
</dbReference>
<protein>
    <submittedName>
        <fullName evidence="2">Enoyl-CoA hydratase/carnithine racemase</fullName>
    </submittedName>
</protein>
<dbReference type="InterPro" id="IPR001753">
    <property type="entry name" value="Enoyl-CoA_hydra/iso"/>
</dbReference>
<keyword evidence="3" id="KW-1185">Reference proteome</keyword>
<evidence type="ECO:0000313" key="2">
    <source>
        <dbReference type="EMBL" id="RKR73780.1"/>
    </source>
</evidence>
<dbReference type="OrthoDB" id="9777711at2"/>
<comment type="caution">
    <text evidence="2">The sequence shown here is derived from an EMBL/GenBank/DDBJ whole genome shotgun (WGS) entry which is preliminary data.</text>
</comment>
<dbReference type="SUPFAM" id="SSF52096">
    <property type="entry name" value="ClpP/crotonase"/>
    <property type="match status" value="1"/>
</dbReference>
<proteinExistence type="inferred from homology"/>